<dbReference type="RefSeq" id="WP_068484994.1">
    <property type="nucleotide sequence ID" value="NZ_CP018760.1"/>
</dbReference>
<gene>
    <name evidence="1" type="ORF">A9200_05805</name>
</gene>
<protein>
    <submittedName>
        <fullName evidence="1">Uncharacterized protein</fullName>
    </submittedName>
</protein>
<evidence type="ECO:0000313" key="2">
    <source>
        <dbReference type="Proteomes" id="UP000092164"/>
    </source>
</evidence>
<proteinExistence type="predicted"/>
<dbReference type="EMBL" id="LZFP01000012">
    <property type="protein sequence ID" value="OBR39174.1"/>
    <property type="molecule type" value="Genomic_DNA"/>
</dbReference>
<accession>A0A1B7Z8Z1</accession>
<organism evidence="1 2">
    <name type="scientific">Maribacter hydrothermalis</name>
    <dbReference type="NCBI Taxonomy" id="1836467"/>
    <lineage>
        <taxon>Bacteria</taxon>
        <taxon>Pseudomonadati</taxon>
        <taxon>Bacteroidota</taxon>
        <taxon>Flavobacteriia</taxon>
        <taxon>Flavobacteriales</taxon>
        <taxon>Flavobacteriaceae</taxon>
        <taxon>Maribacter</taxon>
    </lineage>
</organism>
<keyword evidence="2" id="KW-1185">Reference proteome</keyword>
<dbReference type="STRING" id="1836467.BTR34_16470"/>
<dbReference type="Proteomes" id="UP000092164">
    <property type="component" value="Unassembled WGS sequence"/>
</dbReference>
<dbReference type="KEGG" id="mart:BTR34_16470"/>
<name>A0A1B7Z8Z1_9FLAO</name>
<sequence>MDTKHYICNYCHEEFIPKRRYVQKFCSATCRSKAHHQKTKTGNLLPVKQATNSNTKIEKMSAAGIGNAAAGALAADVLKNAFTNSNNKPATKGDILALRKSYDRYQKILNIPVKPDGMLPYFDMETKFLVYLKPLK</sequence>
<dbReference type="AlphaFoldDB" id="A0A1B7Z8Z1"/>
<evidence type="ECO:0000313" key="1">
    <source>
        <dbReference type="EMBL" id="OBR39174.1"/>
    </source>
</evidence>
<dbReference type="OrthoDB" id="1363909at2"/>
<reference evidence="2" key="1">
    <citation type="submission" date="2016-06" db="EMBL/GenBank/DDBJ databases">
        <authorList>
            <person name="Zhan P."/>
        </authorList>
    </citation>
    <scope>NUCLEOTIDE SEQUENCE [LARGE SCALE GENOMIC DNA]</scope>
    <source>
        <strain evidence="2">T28</strain>
    </source>
</reference>
<comment type="caution">
    <text evidence="1">The sequence shown here is derived from an EMBL/GenBank/DDBJ whole genome shotgun (WGS) entry which is preliminary data.</text>
</comment>